<sequence length="439" mass="50223">MRSKFFMILLLVGATMLFGELKFQPFNSEFRISFGSAFFFFALIWVREIPILLTSVLAGSAVVGFRIFLDFIFPVHPFSVHESVLTHLPSLAFYMAFGLIMWMGRAWRYLQQPIRLALIGVAADFLGNVTELIVRKSLSYGYMYVPVVWQNEYFLLILAFVRSFLIVGFFNIIEIRHLREIHEEQQLRFEKLLMIGSDLHVEALYLKKMMGHIEQVTRNSYHLYRDVKQYEADSVLPKKEPPLSRRALFIAEEVHEIKKDSQRILSGMSKIIQQEEAASRLGLRDILRLVLNANDKYARMLGKKIQFFTDIQVALVTEEVYSLLSVLNNLLSNAIEAIEEEGRITLRIRREGNMFMFAVSDSGSGIAEGEEDYIFNPGYTTKYDEQGNASTGIGLAHARHIVEQLGGTLTVSRGQAPEVTTFIVRLPVGVLRKREGENV</sequence>
<evidence type="ECO:0000256" key="2">
    <source>
        <dbReference type="ARBA" id="ARBA00012438"/>
    </source>
</evidence>
<keyword evidence="3 8" id="KW-0808">Transferase</keyword>
<dbReference type="AlphaFoldDB" id="A0A0U5BGD0"/>
<dbReference type="Gene3D" id="3.30.565.10">
    <property type="entry name" value="Histidine kinase-like ATPase, C-terminal domain"/>
    <property type="match status" value="1"/>
</dbReference>
<evidence type="ECO:0000313" key="9">
    <source>
        <dbReference type="Proteomes" id="UP000217696"/>
    </source>
</evidence>
<dbReference type="RefSeq" id="WP_096464426.1">
    <property type="nucleotide sequence ID" value="NZ_AP017312.1"/>
</dbReference>
<dbReference type="InterPro" id="IPR005467">
    <property type="entry name" value="His_kinase_dom"/>
</dbReference>
<dbReference type="SMART" id="SM00387">
    <property type="entry name" value="HATPase_c"/>
    <property type="match status" value="1"/>
</dbReference>
<reference evidence="8 9" key="1">
    <citation type="submission" date="2015-12" db="EMBL/GenBank/DDBJ databases">
        <title>Genome sequence of Aneurinibacillus soli.</title>
        <authorList>
            <person name="Lee J.S."/>
            <person name="Lee K.C."/>
            <person name="Kim K.K."/>
            <person name="Lee B.W."/>
        </authorList>
    </citation>
    <scope>NUCLEOTIDE SEQUENCE [LARGE SCALE GENOMIC DNA]</scope>
    <source>
        <strain evidence="8 9">CB4</strain>
    </source>
</reference>
<organism evidence="8 9">
    <name type="scientific">Aneurinibacillus soli</name>
    <dbReference type="NCBI Taxonomy" id="1500254"/>
    <lineage>
        <taxon>Bacteria</taxon>
        <taxon>Bacillati</taxon>
        <taxon>Bacillota</taxon>
        <taxon>Bacilli</taxon>
        <taxon>Bacillales</taxon>
        <taxon>Paenibacillaceae</taxon>
        <taxon>Aneurinibacillus group</taxon>
        <taxon>Aneurinibacillus</taxon>
    </lineage>
</organism>
<dbReference type="Pfam" id="PF02518">
    <property type="entry name" value="HATPase_c"/>
    <property type="match status" value="1"/>
</dbReference>
<keyword evidence="6" id="KW-0067">ATP-binding</keyword>
<dbReference type="PANTHER" id="PTHR43065">
    <property type="entry name" value="SENSOR HISTIDINE KINASE"/>
    <property type="match status" value="1"/>
</dbReference>
<protein>
    <recommendedName>
        <fullName evidence="2">histidine kinase</fullName>
        <ecNumber evidence="2">2.7.13.3</ecNumber>
    </recommendedName>
</protein>
<dbReference type="Proteomes" id="UP000217696">
    <property type="component" value="Chromosome"/>
</dbReference>
<accession>A0A0U5BGD0</accession>
<dbReference type="CDD" id="cd00075">
    <property type="entry name" value="HATPase"/>
    <property type="match status" value="1"/>
</dbReference>
<comment type="catalytic activity">
    <reaction evidence="1">
        <text>ATP + protein L-histidine = ADP + protein N-phospho-L-histidine.</text>
        <dbReference type="EC" id="2.7.13.3"/>
    </reaction>
</comment>
<dbReference type="InterPro" id="IPR036890">
    <property type="entry name" value="HATPase_C_sf"/>
</dbReference>
<evidence type="ECO:0000313" key="8">
    <source>
        <dbReference type="EMBL" id="BAU27246.1"/>
    </source>
</evidence>
<evidence type="ECO:0000256" key="5">
    <source>
        <dbReference type="ARBA" id="ARBA00022777"/>
    </source>
</evidence>
<gene>
    <name evidence="8" type="primary">glnK_1</name>
    <name evidence="8" type="ORF">CB4_01415</name>
</gene>
<keyword evidence="9" id="KW-1185">Reference proteome</keyword>
<dbReference type="SUPFAM" id="SSF55874">
    <property type="entry name" value="ATPase domain of HSP90 chaperone/DNA topoisomerase II/histidine kinase"/>
    <property type="match status" value="1"/>
</dbReference>
<dbReference type="GO" id="GO:0005524">
    <property type="term" value="F:ATP binding"/>
    <property type="evidence" value="ECO:0007669"/>
    <property type="project" value="UniProtKB-KW"/>
</dbReference>
<keyword evidence="5 8" id="KW-0418">Kinase</keyword>
<dbReference type="KEGG" id="asoc:CB4_01415"/>
<dbReference type="EC" id="2.7.13.3" evidence="2"/>
<dbReference type="OrthoDB" id="1674512at2"/>
<evidence type="ECO:0000256" key="7">
    <source>
        <dbReference type="ARBA" id="ARBA00023012"/>
    </source>
</evidence>
<evidence type="ECO:0000256" key="6">
    <source>
        <dbReference type="ARBA" id="ARBA00022840"/>
    </source>
</evidence>
<dbReference type="InterPro" id="IPR003594">
    <property type="entry name" value="HATPase_dom"/>
</dbReference>
<proteinExistence type="predicted"/>
<dbReference type="EMBL" id="AP017312">
    <property type="protein sequence ID" value="BAU27246.1"/>
    <property type="molecule type" value="Genomic_DNA"/>
</dbReference>
<evidence type="ECO:0000256" key="1">
    <source>
        <dbReference type="ARBA" id="ARBA00000085"/>
    </source>
</evidence>
<dbReference type="PANTHER" id="PTHR43065:SF46">
    <property type="entry name" value="C4-DICARBOXYLATE TRANSPORT SENSOR PROTEIN DCTB"/>
    <property type="match status" value="1"/>
</dbReference>
<evidence type="ECO:0000256" key="3">
    <source>
        <dbReference type="ARBA" id="ARBA00022679"/>
    </source>
</evidence>
<keyword evidence="7" id="KW-0902">Two-component regulatory system</keyword>
<name>A0A0U5BGD0_9BACL</name>
<dbReference type="InterPro" id="IPR004358">
    <property type="entry name" value="Sig_transdc_His_kin-like_C"/>
</dbReference>
<dbReference type="GO" id="GO:0000160">
    <property type="term" value="P:phosphorelay signal transduction system"/>
    <property type="evidence" value="ECO:0007669"/>
    <property type="project" value="UniProtKB-KW"/>
</dbReference>
<keyword evidence="4" id="KW-0547">Nucleotide-binding</keyword>
<dbReference type="PROSITE" id="PS50109">
    <property type="entry name" value="HIS_KIN"/>
    <property type="match status" value="1"/>
</dbReference>
<dbReference type="PRINTS" id="PR00344">
    <property type="entry name" value="BCTRLSENSOR"/>
</dbReference>
<dbReference type="GO" id="GO:0004673">
    <property type="term" value="F:protein histidine kinase activity"/>
    <property type="evidence" value="ECO:0007669"/>
    <property type="project" value="UniProtKB-EC"/>
</dbReference>
<evidence type="ECO:0000256" key="4">
    <source>
        <dbReference type="ARBA" id="ARBA00022741"/>
    </source>
</evidence>